<dbReference type="Proteomes" id="UP000722459">
    <property type="component" value="Unassembled WGS sequence"/>
</dbReference>
<evidence type="ECO:0008006" key="4">
    <source>
        <dbReference type="Google" id="ProtNLM"/>
    </source>
</evidence>
<evidence type="ECO:0000256" key="1">
    <source>
        <dbReference type="SAM" id="Coils"/>
    </source>
</evidence>
<sequence length="512" mass="58893">MELVEEKIQIIAKEIQEANATPWTVTKIIKALSKMNSGNEKKLREKALELILELDPNAATIYERFNSMKVYTSKELAENFNRGHIITSLLKETSISRSVAEKITREVEEQIKDAKINFLTTGLIRELVNTKLIGYGFEGVRDKYARLGEPSYEIKKKLDKTPYSGEQVREYNNLLVLPKNARKLHFDGTIFIEDIEGFSHRPFSYAFIAEQKETLEKTIGKNIKTLVQKRNNFYLTPNIYGLTYACAPFIKNSVQVKKASSLLKEMLKIPSQGFTTSLELFTPAKLSEFSEHRLRAAELSDNLVEQKNAVVGVDSKYCLKLIKTKGRHFNILNNSSQEYFPLNNRFFSKTQGIDLFVNINLENIATGVDEFFIELENISKDIEKLKDVKRKLLLKKKYNKEYKIENMKTGIGLTNLFKLGENFENEKTMEFAKKTYRELAKLFPKDLFFGLSNEVVREKFSKITGKEILSQEVLGFEECLNSKKCCFTGKAGSIREVNELLDKKVKQIEFIS</sequence>
<organism evidence="2 3">
    <name type="scientific">Candidatus Iainarchaeum sp</name>
    <dbReference type="NCBI Taxonomy" id="3101447"/>
    <lineage>
        <taxon>Archaea</taxon>
        <taxon>Candidatus Iainarchaeota</taxon>
        <taxon>Candidatus Iainarchaeia</taxon>
        <taxon>Candidatus Iainarchaeales</taxon>
        <taxon>Candidatus Iainarchaeaceae</taxon>
        <taxon>Candidatus Iainarchaeum</taxon>
    </lineage>
</organism>
<reference evidence="2" key="1">
    <citation type="journal article" date="2021" name="ISME J.">
        <title>Mercury methylation by metabolically versatile and cosmopolitan marine bacteria.</title>
        <authorList>
            <person name="Lin H."/>
            <person name="Ascher D.B."/>
            <person name="Myung Y."/>
            <person name="Lamborg C.H."/>
            <person name="Hallam S.J."/>
            <person name="Gionfriddo C.M."/>
            <person name="Holt K.E."/>
            <person name="Moreau J.W."/>
        </authorList>
    </citation>
    <scope>NUCLEOTIDE SEQUENCE</scope>
    <source>
        <strain evidence="2">SI075_bin30</strain>
    </source>
</reference>
<feature type="coiled-coil region" evidence="1">
    <location>
        <begin position="368"/>
        <end position="395"/>
    </location>
</feature>
<dbReference type="PANTHER" id="PTHR21075">
    <property type="entry name" value="ANAEROBIC RIBONUCLEOSIDE-TRIPHOSPHATE REDUCTASE"/>
    <property type="match status" value="1"/>
</dbReference>
<dbReference type="GO" id="GO:0004748">
    <property type="term" value="F:ribonucleoside-diphosphate reductase activity, thioredoxin disulfide as acceptor"/>
    <property type="evidence" value="ECO:0007669"/>
    <property type="project" value="TreeGrafter"/>
</dbReference>
<dbReference type="GO" id="GO:0009265">
    <property type="term" value="P:2'-deoxyribonucleotide biosynthetic process"/>
    <property type="evidence" value="ECO:0007669"/>
    <property type="project" value="TreeGrafter"/>
</dbReference>
<dbReference type="GO" id="GO:0008998">
    <property type="term" value="F:ribonucleoside-triphosphate reductase (thioredoxin) activity"/>
    <property type="evidence" value="ECO:0007669"/>
    <property type="project" value="TreeGrafter"/>
</dbReference>
<dbReference type="GO" id="GO:0031250">
    <property type="term" value="C:anaerobic ribonucleoside-triphosphate reductase complex"/>
    <property type="evidence" value="ECO:0007669"/>
    <property type="project" value="TreeGrafter"/>
</dbReference>
<dbReference type="AlphaFoldDB" id="A0A8T5GGZ4"/>
<protein>
    <recommendedName>
        <fullName evidence="4">ATP-cone domain-containing protein</fullName>
    </recommendedName>
</protein>
<gene>
    <name evidence="2" type="ORF">HON47_04330</name>
</gene>
<dbReference type="EMBL" id="JABJNZ010000057">
    <property type="protein sequence ID" value="MBT4870776.1"/>
    <property type="molecule type" value="Genomic_DNA"/>
</dbReference>
<evidence type="ECO:0000313" key="3">
    <source>
        <dbReference type="Proteomes" id="UP000722459"/>
    </source>
</evidence>
<dbReference type="PANTHER" id="PTHR21075:SF0">
    <property type="entry name" value="ANAEROBIC RIBONUCLEOSIDE-TRIPHOSPHATE REDUCTASE"/>
    <property type="match status" value="1"/>
</dbReference>
<accession>A0A8T5GGZ4</accession>
<keyword evidence="1" id="KW-0175">Coiled coil</keyword>
<comment type="caution">
    <text evidence="2">The sequence shown here is derived from an EMBL/GenBank/DDBJ whole genome shotgun (WGS) entry which is preliminary data.</text>
</comment>
<name>A0A8T5GGZ4_9ARCH</name>
<evidence type="ECO:0000313" key="2">
    <source>
        <dbReference type="EMBL" id="MBT4870776.1"/>
    </source>
</evidence>
<proteinExistence type="predicted"/>